<gene>
    <name evidence="2" type="ORF">AVDCRST_MAG56-4499</name>
</gene>
<feature type="non-terminal residue" evidence="2">
    <location>
        <position position="263"/>
    </location>
</feature>
<proteinExistence type="predicted"/>
<name>A0A6J4JVS3_9SPHI</name>
<evidence type="ECO:0000256" key="1">
    <source>
        <dbReference type="SAM" id="MobiDB-lite"/>
    </source>
</evidence>
<protein>
    <submittedName>
        <fullName evidence="2">Hydrolase</fullName>
    </submittedName>
</protein>
<dbReference type="AlphaFoldDB" id="A0A6J4JVS3"/>
<feature type="region of interest" description="Disordered" evidence="1">
    <location>
        <begin position="1"/>
        <end position="96"/>
    </location>
</feature>
<feature type="region of interest" description="Disordered" evidence="1">
    <location>
        <begin position="109"/>
        <end position="130"/>
    </location>
</feature>
<keyword evidence="2" id="KW-0378">Hydrolase</keyword>
<feature type="compositionally biased region" description="Basic and acidic residues" evidence="1">
    <location>
        <begin position="48"/>
        <end position="88"/>
    </location>
</feature>
<evidence type="ECO:0000313" key="2">
    <source>
        <dbReference type="EMBL" id="CAA9288690.1"/>
    </source>
</evidence>
<feature type="compositionally biased region" description="Basic and acidic residues" evidence="1">
    <location>
        <begin position="29"/>
        <end position="38"/>
    </location>
</feature>
<feature type="region of interest" description="Disordered" evidence="1">
    <location>
        <begin position="183"/>
        <end position="251"/>
    </location>
</feature>
<dbReference type="EMBL" id="CADCTQ010000369">
    <property type="protein sequence ID" value="CAA9288690.1"/>
    <property type="molecule type" value="Genomic_DNA"/>
</dbReference>
<feature type="compositionally biased region" description="Basic residues" evidence="1">
    <location>
        <begin position="224"/>
        <end position="234"/>
    </location>
</feature>
<dbReference type="GO" id="GO:0016787">
    <property type="term" value="F:hydrolase activity"/>
    <property type="evidence" value="ECO:0007669"/>
    <property type="project" value="UniProtKB-KW"/>
</dbReference>
<sequence>ERPPRDPDPNRPALGKPGGQPRHAGGEAVADRGADRRNRAAGNVYHRLYHERPGPGRAHEPDHVQMDEGPGRPDGSRGDGQLHREGKRPVLQPPRVDAARRHALRVRQAAPVSHGTRTRYVRGGHQTPGDRMERLAHLPDGVLRPALPGLEPQRPADGRRTAIRRVAVRGQLAPAAAPRLVYPTQGAGHRKPELHGGRQPGRPGWQGPRVPRRFGGDQFQGRTAVRRSRERSHSHPGPLLRPTGRVPYRLSRPHGRRCFRVEM</sequence>
<organism evidence="2">
    <name type="scientific">uncultured Cytophagales bacterium</name>
    <dbReference type="NCBI Taxonomy" id="158755"/>
    <lineage>
        <taxon>Bacteria</taxon>
        <taxon>Pseudomonadati</taxon>
        <taxon>Bacteroidota</taxon>
        <taxon>Sphingobacteriia</taxon>
        <taxon>Sphingobacteriales</taxon>
        <taxon>environmental samples</taxon>
    </lineage>
</organism>
<feature type="compositionally biased region" description="Low complexity" evidence="1">
    <location>
        <begin position="200"/>
        <end position="209"/>
    </location>
</feature>
<accession>A0A6J4JVS3</accession>
<reference evidence="2" key="1">
    <citation type="submission" date="2020-02" db="EMBL/GenBank/DDBJ databases">
        <authorList>
            <person name="Meier V. D."/>
        </authorList>
    </citation>
    <scope>NUCLEOTIDE SEQUENCE</scope>
    <source>
        <strain evidence="2">AVDCRST_MAG56</strain>
    </source>
</reference>
<feature type="non-terminal residue" evidence="2">
    <location>
        <position position="1"/>
    </location>
</feature>